<dbReference type="SMART" id="SM00065">
    <property type="entry name" value="GAF"/>
    <property type="match status" value="1"/>
</dbReference>
<evidence type="ECO:0000313" key="4">
    <source>
        <dbReference type="EMBL" id="MFC7199665.1"/>
    </source>
</evidence>
<dbReference type="AlphaFoldDB" id="A0ABD5Z3F2"/>
<dbReference type="Gene3D" id="3.30.450.40">
    <property type="match status" value="1"/>
</dbReference>
<evidence type="ECO:0000256" key="2">
    <source>
        <dbReference type="ARBA" id="ARBA00022777"/>
    </source>
</evidence>
<evidence type="ECO:0000259" key="3">
    <source>
        <dbReference type="SMART" id="SM00065"/>
    </source>
</evidence>
<dbReference type="GO" id="GO:0016301">
    <property type="term" value="F:kinase activity"/>
    <property type="evidence" value="ECO:0007669"/>
    <property type="project" value="UniProtKB-KW"/>
</dbReference>
<sequence length="305" mass="33934">MSIPPIQLSEETRSTAWILVVSADEGWRNQVGGAFGGEEYDVATASSMATARHQLGQQFFEAVVTDSALLDGTGLELLAEVRAQQPDAACVLYTDLDSAAIDTSEQPDIVINYINETQPNALEVLLNEVETMVETRAHTSYPLPYDEDERLAVLDRYLDVVSEVAISFKHLTRTAEEELDVDVSFVGLVGRYTEDIVACRGIDWGVLNREETVCTYGVLEDGPTVIEDLTADPRFERLNFVTEYNLRSYAGAPLVTSDGYRIGMFCVMDEAPRKYDEREQDLLTSLADEAMDQLERRVEASQPKP</sequence>
<dbReference type="InterPro" id="IPR029016">
    <property type="entry name" value="GAF-like_dom_sf"/>
</dbReference>
<protein>
    <submittedName>
        <fullName evidence="4">GAF domain-containing protein</fullName>
    </submittedName>
</protein>
<evidence type="ECO:0000313" key="5">
    <source>
        <dbReference type="Proteomes" id="UP001596447"/>
    </source>
</evidence>
<accession>A0ABD5Z3F2</accession>
<evidence type="ECO:0000256" key="1">
    <source>
        <dbReference type="ARBA" id="ARBA00022679"/>
    </source>
</evidence>
<comment type="caution">
    <text evidence="4">The sequence shown here is derived from an EMBL/GenBank/DDBJ whole genome shotgun (WGS) entry which is preliminary data.</text>
</comment>
<reference evidence="4 5" key="1">
    <citation type="journal article" date="2019" name="Int. J. Syst. Evol. Microbiol.">
        <title>The Global Catalogue of Microorganisms (GCM) 10K type strain sequencing project: providing services to taxonomists for standard genome sequencing and annotation.</title>
        <authorList>
            <consortium name="The Broad Institute Genomics Platform"/>
            <consortium name="The Broad Institute Genome Sequencing Center for Infectious Disease"/>
            <person name="Wu L."/>
            <person name="Ma J."/>
        </authorList>
    </citation>
    <scope>NUCLEOTIDE SEQUENCE [LARGE SCALE GENOMIC DNA]</scope>
    <source>
        <strain evidence="4 5">XZGYJ-43</strain>
    </source>
</reference>
<feature type="domain" description="GAF" evidence="3">
    <location>
        <begin position="163"/>
        <end position="299"/>
    </location>
</feature>
<keyword evidence="2" id="KW-0418">Kinase</keyword>
<dbReference type="Pfam" id="PF01590">
    <property type="entry name" value="GAF"/>
    <property type="match status" value="1"/>
</dbReference>
<organism evidence="4 5">
    <name type="scientific">Halospeciosus flavus</name>
    <dbReference type="NCBI Taxonomy" id="3032283"/>
    <lineage>
        <taxon>Archaea</taxon>
        <taxon>Methanobacteriati</taxon>
        <taxon>Methanobacteriota</taxon>
        <taxon>Stenosarchaea group</taxon>
        <taxon>Halobacteria</taxon>
        <taxon>Halobacteriales</taxon>
        <taxon>Halobacteriaceae</taxon>
        <taxon>Halospeciosus</taxon>
    </lineage>
</organism>
<dbReference type="Gene3D" id="3.40.50.2300">
    <property type="match status" value="1"/>
</dbReference>
<dbReference type="Proteomes" id="UP001596447">
    <property type="component" value="Unassembled WGS sequence"/>
</dbReference>
<dbReference type="RefSeq" id="WP_279529592.1">
    <property type="nucleotide sequence ID" value="NZ_CP122312.1"/>
</dbReference>
<dbReference type="SUPFAM" id="SSF52172">
    <property type="entry name" value="CheY-like"/>
    <property type="match status" value="1"/>
</dbReference>
<keyword evidence="1" id="KW-0808">Transferase</keyword>
<dbReference type="PANTHER" id="PTHR43102">
    <property type="entry name" value="SLR1143 PROTEIN"/>
    <property type="match status" value="1"/>
</dbReference>
<proteinExistence type="predicted"/>
<dbReference type="InterPro" id="IPR011006">
    <property type="entry name" value="CheY-like_superfamily"/>
</dbReference>
<dbReference type="SUPFAM" id="SSF55781">
    <property type="entry name" value="GAF domain-like"/>
    <property type="match status" value="1"/>
</dbReference>
<dbReference type="PANTHER" id="PTHR43102:SF2">
    <property type="entry name" value="GAF DOMAIN-CONTAINING PROTEIN"/>
    <property type="match status" value="1"/>
</dbReference>
<keyword evidence="5" id="KW-1185">Reference proteome</keyword>
<name>A0ABD5Z3F2_9EURY</name>
<dbReference type="EMBL" id="JBHTAR010000011">
    <property type="protein sequence ID" value="MFC7199665.1"/>
    <property type="molecule type" value="Genomic_DNA"/>
</dbReference>
<dbReference type="InterPro" id="IPR003018">
    <property type="entry name" value="GAF"/>
</dbReference>
<gene>
    <name evidence="4" type="ORF">ACFQJ9_09610</name>
</gene>